<evidence type="ECO:0000256" key="15">
    <source>
        <dbReference type="ARBA" id="ARBA00022932"/>
    </source>
</evidence>
<dbReference type="GO" id="GO:0051575">
    <property type="term" value="F:5'-deoxyribose-5-phosphate lyase activity"/>
    <property type="evidence" value="ECO:0007669"/>
    <property type="project" value="RHEA"/>
</dbReference>
<keyword evidence="20 26" id="KW-0539">Nucleus</keyword>
<dbReference type="InterPro" id="IPR019843">
    <property type="entry name" value="DNA_pol-X_BS"/>
</dbReference>
<dbReference type="GO" id="GO:0005634">
    <property type="term" value="C:nucleus"/>
    <property type="evidence" value="ECO:0000318"/>
    <property type="project" value="GO_Central"/>
</dbReference>
<dbReference type="Proteomes" id="UP000002195">
    <property type="component" value="Unassembled WGS sequence"/>
</dbReference>
<dbReference type="EC" id="2.7.7.7" evidence="26"/>
<evidence type="ECO:0000256" key="6">
    <source>
        <dbReference type="ARBA" id="ARBA00022490"/>
    </source>
</evidence>
<dbReference type="PRINTS" id="PR00869">
    <property type="entry name" value="DNAPOLX"/>
</dbReference>
<keyword evidence="6" id="KW-0963">Cytoplasm</keyword>
<dbReference type="Reactome" id="R-DDI-5651801">
    <property type="pathway name" value="PCNA-Dependent Long Patch Base Excision Repair"/>
</dbReference>
<dbReference type="PRINTS" id="PR00870">
    <property type="entry name" value="DNAPOLXBETA"/>
</dbReference>
<dbReference type="EMBL" id="AAFI02000070">
    <property type="protein sequence ID" value="EAS66859.1"/>
    <property type="molecule type" value="Genomic_DNA"/>
</dbReference>
<comment type="catalytic activity">
    <reaction evidence="22">
        <text>a 5'-end 2'-deoxyribose-2'-deoxyribonucleotide-DNA = (2E,4S)-4-hydroxypenten-2-al-5-phosphate + a 5'-end 5'-phospho-2'-deoxyribonucleoside-DNA + H(+)</text>
        <dbReference type="Rhea" id="RHEA:76255"/>
        <dbReference type="Rhea" id="RHEA-COMP:13180"/>
        <dbReference type="Rhea" id="RHEA-COMP:18657"/>
        <dbReference type="ChEBI" id="CHEBI:15378"/>
        <dbReference type="ChEBI" id="CHEBI:136412"/>
        <dbReference type="ChEBI" id="CHEBI:195194"/>
        <dbReference type="ChEBI" id="CHEBI:195195"/>
    </reaction>
</comment>
<dbReference type="Gene3D" id="1.10.150.110">
    <property type="entry name" value="DNA polymerase beta, N-terminal domain-like"/>
    <property type="match status" value="1"/>
</dbReference>
<gene>
    <name evidence="30" type="primary">polB</name>
    <name evidence="30" type="ORF">DDB_G0284713</name>
</gene>
<dbReference type="FunFam" id="1.10.150.20:FF:000026">
    <property type="entry name" value="DNA polymerase beta"/>
    <property type="match status" value="1"/>
</dbReference>
<proteinExistence type="inferred from homology"/>
<evidence type="ECO:0000256" key="9">
    <source>
        <dbReference type="ARBA" id="ARBA00022695"/>
    </source>
</evidence>
<keyword evidence="17" id="KW-0238">DNA-binding</keyword>
<evidence type="ECO:0000256" key="11">
    <source>
        <dbReference type="ARBA" id="ARBA00022723"/>
    </source>
</evidence>
<feature type="compositionally biased region" description="Low complexity" evidence="27">
    <location>
        <begin position="390"/>
        <end position="418"/>
    </location>
</feature>
<keyword evidence="18 26" id="KW-0234">DNA repair</keyword>
<evidence type="ECO:0000256" key="12">
    <source>
        <dbReference type="ARBA" id="ARBA00022763"/>
    </source>
</evidence>
<evidence type="ECO:0000256" key="16">
    <source>
        <dbReference type="ARBA" id="ARBA00023053"/>
    </source>
</evidence>
<comment type="function">
    <text evidence="26">DNA polymerase that functions in several pathways of DNA repair. Involved in base excision repair (BER) responsible for repair of lesions that give rise to abasic (AP) sites in DNA. Also contributes to DNA double-strand break repair by non-homologous end joining and homologous recombination. Has both template-dependent and template-independent (terminal transferase) DNA polymerase activities. Has also a 5'-deoxyribose-5-phosphate lyase (dRP lyase) activity.</text>
</comment>
<comment type="similarity">
    <text evidence="4 26">Belongs to the DNA polymerase type-X family.</text>
</comment>
<feature type="domain" description="Helix-hairpin-helix DNA-binding motif class 1" evidence="28">
    <location>
        <begin position="142"/>
        <end position="161"/>
    </location>
</feature>
<dbReference type="Reactome" id="R-DDI-5649702">
    <property type="pathway name" value="APEX1-Independent Resolution of AP Sites via the Single Nucleotide Replacement Pathway"/>
</dbReference>
<evidence type="ECO:0000259" key="28">
    <source>
        <dbReference type="SMART" id="SM00278"/>
    </source>
</evidence>
<dbReference type="AlphaFoldDB" id="Q1ZXF2"/>
<evidence type="ECO:0000256" key="25">
    <source>
        <dbReference type="PIRSR" id="PIRSR622312-50"/>
    </source>
</evidence>
<dbReference type="SUPFAM" id="SSF81585">
    <property type="entry name" value="PsbU/PolX domain-like"/>
    <property type="match status" value="1"/>
</dbReference>
<dbReference type="SUPFAM" id="SSF81301">
    <property type="entry name" value="Nucleotidyltransferase"/>
    <property type="match status" value="2"/>
</dbReference>
<dbReference type="GO" id="GO:0003677">
    <property type="term" value="F:DNA binding"/>
    <property type="evidence" value="ECO:0007669"/>
    <property type="project" value="UniProtKB-UniRule"/>
</dbReference>
<evidence type="ECO:0000256" key="21">
    <source>
        <dbReference type="ARBA" id="ARBA00044632"/>
    </source>
</evidence>
<dbReference type="Pfam" id="PF14791">
    <property type="entry name" value="DNA_pol_B_thumb"/>
    <property type="match status" value="1"/>
</dbReference>
<evidence type="ECO:0000256" key="24">
    <source>
        <dbReference type="ARBA" id="ARBA00049244"/>
    </source>
</evidence>
<evidence type="ECO:0000313" key="30">
    <source>
        <dbReference type="EMBL" id="EAS66859.1"/>
    </source>
</evidence>
<sequence>MDYKIKNKKRERSSDDDDENSSGNEKIVNKKQHKIETITKPTKPLSTLAVSTGCNKNQKLTDIITELSIFEKNKGLQHKYSAYRKAAQSIRAHPKEITSGIEAQKLDGVGKKIAKKIQEIIDTGELKKLNNQLKDETLTSIGEISKVSGIGPKAAQKFYDEGIKSIKDLWKIKDRLTHHQQIGLKYFNEIEQKVPRNEIEQFEELVRQALLKIDKKIIYETCGSYRRGLPSSGDVDILLSHPNYTLKMKDKKETFHIVEKLVDSLKKSGIIIDDLSLGPFKYMGICKLPSNIKLDNIDCKKEKNDHYSDNDDDEKEEEGNDNDDDDDDDCSTKKINSNNEEDATSDGEEFEDDSDATEPEDESKRLPPKKILKKKTLKLEKENIKKPKTTTKTTTSSKNSENNNNNNNNNKTINNNNNNFNTHIARRIDFKLIPIESYYFGLLHNTGSDEFNRQMRAIALSKGYTLSEYSINKFSKESGKDDQIIPVNSEEEIFKIIGMKYYPPQERKL</sequence>
<feature type="active site" description="Nucleophile; Schiff-base intermediate with DNA; for 5'-dRP lyase activity" evidence="25">
    <location>
        <position position="116"/>
    </location>
</feature>
<keyword evidence="8 26" id="KW-0808">Transferase</keyword>
<feature type="region of interest" description="Disordered" evidence="27">
    <location>
        <begin position="303"/>
        <end position="418"/>
    </location>
</feature>
<evidence type="ECO:0000256" key="20">
    <source>
        <dbReference type="ARBA" id="ARBA00023242"/>
    </source>
</evidence>
<dbReference type="InParanoid" id="Q1ZXF2"/>
<reference evidence="30 31" key="1">
    <citation type="journal article" date="2005" name="Nature">
        <title>The genome of the social amoeba Dictyostelium discoideum.</title>
        <authorList>
            <consortium name="The Dictyostelium discoideum Sequencing Consortium"/>
            <person name="Eichinger L."/>
            <person name="Pachebat J.A."/>
            <person name="Glockner G."/>
            <person name="Rajandream M.A."/>
            <person name="Sucgang R."/>
            <person name="Berriman M."/>
            <person name="Song J."/>
            <person name="Olsen R."/>
            <person name="Szafranski K."/>
            <person name="Xu Q."/>
            <person name="Tunggal B."/>
            <person name="Kummerfeld S."/>
            <person name="Madera M."/>
            <person name="Konfortov B.A."/>
            <person name="Rivero F."/>
            <person name="Bankier A.T."/>
            <person name="Lehmann R."/>
            <person name="Hamlin N."/>
            <person name="Davies R."/>
            <person name="Gaudet P."/>
            <person name="Fey P."/>
            <person name="Pilcher K."/>
            <person name="Chen G."/>
            <person name="Saunders D."/>
            <person name="Sodergren E."/>
            <person name="Davis P."/>
            <person name="Kerhornou A."/>
            <person name="Nie X."/>
            <person name="Hall N."/>
            <person name="Anjard C."/>
            <person name="Hemphill L."/>
            <person name="Bason N."/>
            <person name="Farbrother P."/>
            <person name="Desany B."/>
            <person name="Just E."/>
            <person name="Morio T."/>
            <person name="Rost R."/>
            <person name="Churcher C."/>
            <person name="Cooper J."/>
            <person name="Haydock S."/>
            <person name="van Driessche N."/>
            <person name="Cronin A."/>
            <person name="Goodhead I."/>
            <person name="Muzny D."/>
            <person name="Mourier T."/>
            <person name="Pain A."/>
            <person name="Lu M."/>
            <person name="Harper D."/>
            <person name="Lindsay R."/>
            <person name="Hauser H."/>
            <person name="James K."/>
            <person name="Quiles M."/>
            <person name="Madan Babu M."/>
            <person name="Saito T."/>
            <person name="Buchrieser C."/>
            <person name="Wardroper A."/>
            <person name="Felder M."/>
            <person name="Thangavelu M."/>
            <person name="Johnson D."/>
            <person name="Knights A."/>
            <person name="Loulseged H."/>
            <person name="Mungall K."/>
            <person name="Oliver K."/>
            <person name="Price C."/>
            <person name="Quail M.A."/>
            <person name="Urushihara H."/>
            <person name="Hernandez J."/>
            <person name="Rabbinowitsch E."/>
            <person name="Steffen D."/>
            <person name="Sanders M."/>
            <person name="Ma J."/>
            <person name="Kohara Y."/>
            <person name="Sharp S."/>
            <person name="Simmonds M."/>
            <person name="Spiegler S."/>
            <person name="Tivey A."/>
            <person name="Sugano S."/>
            <person name="White B."/>
            <person name="Walker D."/>
            <person name="Woodward J."/>
            <person name="Winckler T."/>
            <person name="Tanaka Y."/>
            <person name="Shaulsky G."/>
            <person name="Schleicher M."/>
            <person name="Weinstock G."/>
            <person name="Rosenthal A."/>
            <person name="Cox E.C."/>
            <person name="Chisholm R.L."/>
            <person name="Gibbs R."/>
            <person name="Loomis W.F."/>
            <person name="Platzer M."/>
            <person name="Kay R.R."/>
            <person name="Williams J."/>
            <person name="Dear P.H."/>
            <person name="Noegel A.A."/>
            <person name="Barrell B."/>
            <person name="Kuspa A."/>
        </authorList>
    </citation>
    <scope>NUCLEOTIDE SEQUENCE [LARGE SCALE GENOMIC DNA]</scope>
    <source>
        <strain evidence="30 31">AX4</strain>
    </source>
</reference>
<feature type="domain" description="DNA-directed DNA polymerase X" evidence="29">
    <location>
        <begin position="55"/>
        <end position="508"/>
    </location>
</feature>
<dbReference type="Gene3D" id="3.30.210.10">
    <property type="entry name" value="DNA polymerase, thumb domain"/>
    <property type="match status" value="1"/>
</dbReference>
<dbReference type="Pfam" id="PF14716">
    <property type="entry name" value="HHH_8"/>
    <property type="match status" value="1"/>
</dbReference>
<dbReference type="SMART" id="SM00483">
    <property type="entry name" value="POLXc"/>
    <property type="match status" value="1"/>
</dbReference>
<feature type="compositionally biased region" description="Acidic residues" evidence="27">
    <location>
        <begin position="339"/>
        <end position="361"/>
    </location>
</feature>
<dbReference type="KEGG" id="ddi:DDB_G0284713"/>
<dbReference type="InterPro" id="IPR043519">
    <property type="entry name" value="NT_sf"/>
</dbReference>
<dbReference type="PANTHER" id="PTHR11276">
    <property type="entry name" value="DNA POLYMERASE TYPE-X FAMILY MEMBER"/>
    <property type="match status" value="1"/>
</dbReference>
<dbReference type="GeneID" id="8624738"/>
<dbReference type="GO" id="GO:0006303">
    <property type="term" value="P:double-strand break repair via nonhomologous end joining"/>
    <property type="evidence" value="ECO:0000318"/>
    <property type="project" value="GO_Central"/>
</dbReference>
<dbReference type="PhylomeDB" id="Q1ZXF2"/>
<dbReference type="GO" id="GO:0006302">
    <property type="term" value="P:double-strand break repair"/>
    <property type="evidence" value="ECO:0000250"/>
    <property type="project" value="dictyBase"/>
</dbReference>
<dbReference type="Pfam" id="PF10391">
    <property type="entry name" value="DNA_pol_lambd_f"/>
    <property type="match status" value="1"/>
</dbReference>
<dbReference type="GO" id="GO:0046872">
    <property type="term" value="F:metal ion binding"/>
    <property type="evidence" value="ECO:0007669"/>
    <property type="project" value="UniProtKB-UniRule"/>
</dbReference>
<evidence type="ECO:0000256" key="19">
    <source>
        <dbReference type="ARBA" id="ARBA00023239"/>
    </source>
</evidence>
<dbReference type="OMA" id="KWELITQ"/>
<feature type="compositionally biased region" description="Acidic residues" evidence="27">
    <location>
        <begin position="310"/>
        <end position="329"/>
    </location>
</feature>
<evidence type="ECO:0000256" key="23">
    <source>
        <dbReference type="ARBA" id="ARBA00045548"/>
    </source>
</evidence>
<feature type="compositionally biased region" description="Basic residues" evidence="27">
    <location>
        <begin position="366"/>
        <end position="376"/>
    </location>
</feature>
<evidence type="ECO:0000256" key="22">
    <source>
        <dbReference type="ARBA" id="ARBA00044678"/>
    </source>
</evidence>
<keyword evidence="12 26" id="KW-0227">DNA damage</keyword>
<dbReference type="Reactome" id="R-DDI-110381">
    <property type="pathway name" value="Resolution of AP sites via the single-nucleotide replacement pathway"/>
</dbReference>
<comment type="subcellular location">
    <subcellularLocation>
        <location evidence="3">Cytoplasm</location>
    </subcellularLocation>
    <subcellularLocation>
        <location evidence="2 26">Nucleus</location>
    </subcellularLocation>
</comment>
<keyword evidence="16" id="KW-0915">Sodium</keyword>
<feature type="region of interest" description="Disordered" evidence="27">
    <location>
        <begin position="1"/>
        <end position="33"/>
    </location>
</feature>
<comment type="cofactor">
    <cofactor evidence="1">
        <name>Mg(2+)</name>
        <dbReference type="ChEBI" id="CHEBI:18420"/>
    </cofactor>
</comment>
<evidence type="ECO:0000313" key="31">
    <source>
        <dbReference type="Proteomes" id="UP000002195"/>
    </source>
</evidence>
<dbReference type="Reactome" id="R-DDI-73930">
    <property type="pathway name" value="Abasic sugar-phosphate removal via the single-nucleotide replacement pathway"/>
</dbReference>
<comment type="function">
    <text evidence="23">Repair polymerase that plays a key role in base-excision repair. During this process, the damaged base is excised by specific DNA glycosylases, the DNA backbone is nicked at the abasic site by an apurinic/apyrimidic (AP) endonuclease, and POLB removes 5'-deoxyribose-phosphate from the preincised AP site acting as a 5'-deoxyribose-phosphate lyase (5'-dRP lyase); through its DNA polymerase activity, it adds one nucleotide to the 3' end of the arising single-nucleotide gap. Conducts 'gap-filling' DNA synthesis in a stepwise distributive fashion rather than in a processive fashion as for other DNA polymerases. It is also able to cleave sugar-phosphate bonds 3' to an intact AP site, acting as an AP lyase.</text>
</comment>
<dbReference type="InterPro" id="IPR018944">
    <property type="entry name" value="DNA_pol_lambd_fingers_domain"/>
</dbReference>
<keyword evidence="31" id="KW-1185">Reference proteome</keyword>
<evidence type="ECO:0000256" key="14">
    <source>
        <dbReference type="ARBA" id="ARBA00022843"/>
    </source>
</evidence>
<dbReference type="Pfam" id="PF14792">
    <property type="entry name" value="DNA_pol_B_palm"/>
    <property type="match status" value="1"/>
</dbReference>
<evidence type="ECO:0000256" key="4">
    <source>
        <dbReference type="ARBA" id="ARBA00008323"/>
    </source>
</evidence>
<dbReference type="GO" id="GO:0006284">
    <property type="term" value="P:base-excision repair"/>
    <property type="evidence" value="ECO:0000318"/>
    <property type="project" value="GO_Central"/>
</dbReference>
<keyword evidence="7" id="KW-0237">DNA synthesis</keyword>
<evidence type="ECO:0000256" key="18">
    <source>
        <dbReference type="ARBA" id="ARBA00023204"/>
    </source>
</evidence>
<dbReference type="InterPro" id="IPR010996">
    <property type="entry name" value="HHH_MUS81"/>
</dbReference>
<dbReference type="FunFam" id="1.10.150.110:FF:000005">
    <property type="entry name" value="DNA polymerase POL4"/>
    <property type="match status" value="1"/>
</dbReference>
<dbReference type="GO" id="GO:0140078">
    <property type="term" value="F:class I DNA-(apurinic or apyrimidinic site) endonuclease activity"/>
    <property type="evidence" value="ECO:0007669"/>
    <property type="project" value="UniProtKB-EC"/>
</dbReference>
<evidence type="ECO:0000256" key="2">
    <source>
        <dbReference type="ARBA" id="ARBA00004123"/>
    </source>
</evidence>
<dbReference type="Gene3D" id="3.30.460.10">
    <property type="entry name" value="Beta Polymerase, domain 2"/>
    <property type="match status" value="1"/>
</dbReference>
<evidence type="ECO:0000256" key="10">
    <source>
        <dbReference type="ARBA" id="ARBA00022705"/>
    </source>
</evidence>
<evidence type="ECO:0000259" key="29">
    <source>
        <dbReference type="SMART" id="SM00483"/>
    </source>
</evidence>
<dbReference type="CDD" id="cd00141">
    <property type="entry name" value="NT_POLXc"/>
    <property type="match status" value="1"/>
</dbReference>
<dbReference type="InterPro" id="IPR002054">
    <property type="entry name" value="DNA-dir_DNA_pol_X"/>
</dbReference>
<keyword evidence="9 26" id="KW-0548">Nucleotidyltransferase</keyword>
<protein>
    <recommendedName>
        <fullName evidence="26">DNA polymerase</fullName>
        <ecNumber evidence="26">2.7.7.7</ecNumber>
    </recommendedName>
</protein>
<evidence type="ECO:0000256" key="8">
    <source>
        <dbReference type="ARBA" id="ARBA00022679"/>
    </source>
</evidence>
<evidence type="ECO:0000256" key="17">
    <source>
        <dbReference type="ARBA" id="ARBA00023125"/>
    </source>
</evidence>
<dbReference type="InterPro" id="IPR022312">
    <property type="entry name" value="DNA_pol_X"/>
</dbReference>
<organism evidence="30 31">
    <name type="scientific">Dictyostelium discoideum</name>
    <name type="common">Social amoeba</name>
    <dbReference type="NCBI Taxonomy" id="44689"/>
    <lineage>
        <taxon>Eukaryota</taxon>
        <taxon>Amoebozoa</taxon>
        <taxon>Evosea</taxon>
        <taxon>Eumycetozoa</taxon>
        <taxon>Dictyostelia</taxon>
        <taxon>Dictyosteliales</taxon>
        <taxon>Dictyosteliaceae</taxon>
        <taxon>Dictyostelium</taxon>
    </lineage>
</organism>
<dbReference type="SUPFAM" id="SSF47802">
    <property type="entry name" value="DNA polymerase beta, N-terminal domain-like"/>
    <property type="match status" value="1"/>
</dbReference>
<comment type="caution">
    <text evidence="30">The sequence shown here is derived from an EMBL/GenBank/DDBJ whole genome shotgun (WGS) entry which is preliminary data.</text>
</comment>
<dbReference type="Reactome" id="R-DDI-110373">
    <property type="pathway name" value="Resolution of AP sites via the multiple-nucleotide patch replacement pathway"/>
</dbReference>
<evidence type="ECO:0000256" key="26">
    <source>
        <dbReference type="RuleBase" id="RU366014"/>
    </source>
</evidence>
<keyword evidence="5" id="KW-0488">Methylation</keyword>
<dbReference type="InterPro" id="IPR003583">
    <property type="entry name" value="Hlx-hairpin-Hlx_DNA-bd_motif"/>
</dbReference>
<keyword evidence="15 26" id="KW-0239">DNA-directed DNA polymerase</keyword>
<dbReference type="Gene3D" id="1.10.150.20">
    <property type="entry name" value="5' to 3' exonuclease, C-terminal subdomain"/>
    <property type="match status" value="1"/>
</dbReference>
<dbReference type="Reactome" id="R-DDI-110362">
    <property type="pathway name" value="POLB-Dependent Long Patch Base Excision Repair"/>
</dbReference>
<dbReference type="InterPro" id="IPR029398">
    <property type="entry name" value="PolB_thumb"/>
</dbReference>
<keyword evidence="19" id="KW-0456">Lyase</keyword>
<dbReference type="SMR" id="Q1ZXF2"/>
<dbReference type="GO" id="GO:0003887">
    <property type="term" value="F:DNA-directed DNA polymerase activity"/>
    <property type="evidence" value="ECO:0000318"/>
    <property type="project" value="GO_Central"/>
</dbReference>
<keyword evidence="10" id="KW-0235">DNA replication</keyword>
<dbReference type="InterPro" id="IPR027421">
    <property type="entry name" value="DNA_pol_lamdba_lyase_dom_sf"/>
</dbReference>
<dbReference type="FunCoup" id="Q1ZXF2">
    <property type="interactions" value="27"/>
</dbReference>
<dbReference type="InterPro" id="IPR037160">
    <property type="entry name" value="DNA_Pol_thumb_sf"/>
</dbReference>
<dbReference type="SMART" id="SM00278">
    <property type="entry name" value="HhH1"/>
    <property type="match status" value="2"/>
</dbReference>
<keyword evidence="14" id="KW-0832">Ubl conjugation</keyword>
<evidence type="ECO:0000256" key="27">
    <source>
        <dbReference type="SAM" id="MobiDB-lite"/>
    </source>
</evidence>
<dbReference type="PROSITE" id="PS00522">
    <property type="entry name" value="DNA_POLYMERASE_X"/>
    <property type="match status" value="1"/>
</dbReference>
<dbReference type="GO" id="GO:0005737">
    <property type="term" value="C:cytoplasm"/>
    <property type="evidence" value="ECO:0007669"/>
    <property type="project" value="UniProtKB-SubCell"/>
</dbReference>
<evidence type="ECO:0000256" key="1">
    <source>
        <dbReference type="ARBA" id="ARBA00001946"/>
    </source>
</evidence>
<dbReference type="PaxDb" id="44689-DDB0232376"/>
<keyword evidence="11" id="KW-0479">Metal-binding</keyword>
<dbReference type="VEuPathDB" id="AmoebaDB:DDB_G0284713"/>
<dbReference type="InterPro" id="IPR002008">
    <property type="entry name" value="DNA_pol_X_beta-like"/>
</dbReference>
<evidence type="ECO:0000256" key="13">
    <source>
        <dbReference type="ARBA" id="ARBA00022842"/>
    </source>
</evidence>
<dbReference type="eggNOG" id="KOG2534">
    <property type="taxonomic scope" value="Eukaryota"/>
</dbReference>
<dbReference type="RefSeq" id="XP_001134542.1">
    <property type="nucleotide sequence ID" value="XM_001134542.1"/>
</dbReference>
<dbReference type="HOGENOM" id="CLU_535803_0_0_1"/>
<dbReference type="dictyBase" id="DDB_G0284713">
    <property type="gene designation" value="polB"/>
</dbReference>
<evidence type="ECO:0000256" key="5">
    <source>
        <dbReference type="ARBA" id="ARBA00022481"/>
    </source>
</evidence>
<evidence type="ECO:0000256" key="3">
    <source>
        <dbReference type="ARBA" id="ARBA00004496"/>
    </source>
</evidence>
<comment type="catalytic activity">
    <reaction evidence="21">
        <text>2'-deoxyribonucleotide-(2'-deoxyribose 5'-phosphate)-2'-deoxyribonucleotide-DNA = a 3'-end 2'-deoxyribonucleotide-(2,3-dehydro-2,3-deoxyribose 5'-phosphate)-DNA + a 5'-end 5'-phospho-2'-deoxyribonucleoside-DNA + H(+)</text>
        <dbReference type="Rhea" id="RHEA:66592"/>
        <dbReference type="Rhea" id="RHEA-COMP:13180"/>
        <dbReference type="Rhea" id="RHEA-COMP:16897"/>
        <dbReference type="Rhea" id="RHEA-COMP:17067"/>
        <dbReference type="ChEBI" id="CHEBI:15378"/>
        <dbReference type="ChEBI" id="CHEBI:136412"/>
        <dbReference type="ChEBI" id="CHEBI:157695"/>
        <dbReference type="ChEBI" id="CHEBI:167181"/>
        <dbReference type="EC" id="4.2.99.18"/>
    </reaction>
</comment>
<keyword evidence="13" id="KW-0460">Magnesium</keyword>
<accession>Q1ZXF2</accession>
<dbReference type="FunFam" id="3.30.460.10:FF:000085">
    <property type="entry name" value="DNA polymerase"/>
    <property type="match status" value="1"/>
</dbReference>
<feature type="compositionally biased region" description="Basic residues" evidence="27">
    <location>
        <begin position="1"/>
        <end position="11"/>
    </location>
</feature>
<dbReference type="STRING" id="44689.Q1ZXF2"/>
<name>Q1ZXF2_DICDI</name>
<dbReference type="PANTHER" id="PTHR11276:SF42">
    <property type="entry name" value="DNA POLYMERASE BETA"/>
    <property type="match status" value="1"/>
</dbReference>
<comment type="catalytic activity">
    <reaction evidence="24 26">
        <text>DNA(n) + a 2'-deoxyribonucleoside 5'-triphosphate = DNA(n+1) + diphosphate</text>
        <dbReference type="Rhea" id="RHEA:22508"/>
        <dbReference type="Rhea" id="RHEA-COMP:17339"/>
        <dbReference type="Rhea" id="RHEA-COMP:17340"/>
        <dbReference type="ChEBI" id="CHEBI:33019"/>
        <dbReference type="ChEBI" id="CHEBI:61560"/>
        <dbReference type="ChEBI" id="CHEBI:173112"/>
        <dbReference type="EC" id="2.7.7.7"/>
    </reaction>
</comment>
<dbReference type="FunFam" id="3.30.210.10:FF:000006">
    <property type="entry name" value="DNA polymerase"/>
    <property type="match status" value="1"/>
</dbReference>
<evidence type="ECO:0000256" key="7">
    <source>
        <dbReference type="ARBA" id="ARBA00022634"/>
    </source>
</evidence>
<dbReference type="InterPro" id="IPR028207">
    <property type="entry name" value="DNA_pol_B_palm_palm"/>
</dbReference>
<feature type="domain" description="Helix-hairpin-helix DNA-binding motif class 1" evidence="28">
    <location>
        <begin position="101"/>
        <end position="120"/>
    </location>
</feature>